<evidence type="ECO:0000256" key="1">
    <source>
        <dbReference type="SAM" id="Coils"/>
    </source>
</evidence>
<dbReference type="InterPro" id="IPR002204">
    <property type="entry name" value="3-OH-isobutyrate_DH-rel_CS"/>
</dbReference>
<dbReference type="GO" id="GO:0005525">
    <property type="term" value="F:GTP binding"/>
    <property type="evidence" value="ECO:0007669"/>
    <property type="project" value="InterPro"/>
</dbReference>
<protein>
    <recommendedName>
        <fullName evidence="2">Tubulin/FtsZ GTPase domain-containing protein</fullName>
    </recommendedName>
</protein>
<keyword evidence="1" id="KW-0175">Coiled coil</keyword>
<evidence type="ECO:0000259" key="2">
    <source>
        <dbReference type="Pfam" id="PF00091"/>
    </source>
</evidence>
<dbReference type="EMBL" id="WUQX01000001">
    <property type="protein sequence ID" value="MXP77176.1"/>
    <property type="molecule type" value="Genomic_DNA"/>
</dbReference>
<evidence type="ECO:0000313" key="4">
    <source>
        <dbReference type="Proteomes" id="UP000460412"/>
    </source>
</evidence>
<organism evidence="3 4">
    <name type="scientific">Sporofaciens musculi</name>
    <dbReference type="NCBI Taxonomy" id="2681861"/>
    <lineage>
        <taxon>Bacteria</taxon>
        <taxon>Bacillati</taxon>
        <taxon>Bacillota</taxon>
        <taxon>Clostridia</taxon>
        <taxon>Lachnospirales</taxon>
        <taxon>Lachnospiraceae</taxon>
        <taxon>Sporofaciens</taxon>
    </lineage>
</organism>
<dbReference type="Gene3D" id="3.30.1330.150">
    <property type="match status" value="1"/>
</dbReference>
<dbReference type="AlphaFoldDB" id="A0A7X3MIQ3"/>
<dbReference type="PROSITE" id="PS00895">
    <property type="entry name" value="3_HYDROXYISOBUT_DH"/>
    <property type="match status" value="1"/>
</dbReference>
<feature type="domain" description="Tubulin/FtsZ GTPase" evidence="2">
    <location>
        <begin position="16"/>
        <end position="171"/>
    </location>
</feature>
<reference evidence="3 4" key="1">
    <citation type="submission" date="2019-12" db="EMBL/GenBank/DDBJ databases">
        <title>Sporaefaciens musculi gen. nov., sp. nov., a novel bacterium isolated from the caecum of an obese mouse.</title>
        <authorList>
            <person name="Rasmussen T.S."/>
            <person name="Streidl T."/>
            <person name="Hitch T.C.A."/>
            <person name="Wortmann E."/>
            <person name="Deptula P."/>
            <person name="Hansen M."/>
            <person name="Nielsen D.S."/>
            <person name="Clavel T."/>
            <person name="Vogensen F.K."/>
        </authorList>
    </citation>
    <scope>NUCLEOTIDE SEQUENCE [LARGE SCALE GENOMIC DNA]</scope>
    <source>
        <strain evidence="3 4">WCA-9-b2</strain>
    </source>
</reference>
<dbReference type="GO" id="GO:0016491">
    <property type="term" value="F:oxidoreductase activity"/>
    <property type="evidence" value="ECO:0007669"/>
    <property type="project" value="InterPro"/>
</dbReference>
<evidence type="ECO:0000313" key="3">
    <source>
        <dbReference type="EMBL" id="MXP77176.1"/>
    </source>
</evidence>
<dbReference type="Proteomes" id="UP000460412">
    <property type="component" value="Unassembled WGS sequence"/>
</dbReference>
<dbReference type="SUPFAM" id="SSF52490">
    <property type="entry name" value="Tubulin nucleotide-binding domain-like"/>
    <property type="match status" value="1"/>
</dbReference>
<dbReference type="Pfam" id="PF00091">
    <property type="entry name" value="Tubulin"/>
    <property type="match status" value="1"/>
</dbReference>
<feature type="coiled-coil region" evidence="1">
    <location>
        <begin position="296"/>
        <end position="323"/>
    </location>
</feature>
<name>A0A7X3MIQ3_9FIRM</name>
<dbReference type="Gene3D" id="3.40.50.1440">
    <property type="entry name" value="Tubulin/FtsZ, GTPase domain"/>
    <property type="match status" value="1"/>
</dbReference>
<dbReference type="InterPro" id="IPR036525">
    <property type="entry name" value="Tubulin/FtsZ_GTPase_sf"/>
</dbReference>
<proteinExistence type="predicted"/>
<gene>
    <name evidence="3" type="ORF">GN277_17885</name>
</gene>
<accession>A0A7X3MIQ3</accession>
<keyword evidence="4" id="KW-1185">Reference proteome</keyword>
<dbReference type="InterPro" id="IPR003008">
    <property type="entry name" value="Tubulin_FtsZ_GTPase"/>
</dbReference>
<comment type="caution">
    <text evidence="3">The sequence shown here is derived from an EMBL/GenBank/DDBJ whole genome shotgun (WGS) entry which is preliminary data.</text>
</comment>
<sequence length="354" mass="39230">MDTTMNVKGWYGFVGLGQMGGNMAKSVHVKEYPIMAANTAQSDLNGLDIPEESKYHILGGYGSSKERKKAKQLLAENNCENFDLLINEIKERFKDCRVIFLMGSSGGGSGSAIVPAIKMRLQAETDKIICVVTCTPDDNASMKEYMNCYEFFQELETIEGGGATFIIDNNKNKEKLVLNEQFACYLDAFLNCETTSTRGVVDRAEIENVLSQRGVCIVNKQGSDKAATQTVIERIRDNIYVPLENDGVVANIALVNSNNNVRLNEIIESVGKPLATFEGWESDATVLAISGCSLPYKKLEEIKQKIEDNKDTIKRNLTATSERKLTGSIDFLGDITAEKPKTEKRKSTRDLLFL</sequence>
<dbReference type="RefSeq" id="WP_159752290.1">
    <property type="nucleotide sequence ID" value="NZ_WUQX01000001.1"/>
</dbReference>